<reference evidence="1 2" key="1">
    <citation type="submission" date="2019-08" db="EMBL/GenBank/DDBJ databases">
        <authorList>
            <person name="Peeters C."/>
        </authorList>
    </citation>
    <scope>NUCLEOTIDE SEQUENCE [LARGE SCALE GENOMIC DNA]</scope>
    <source>
        <strain evidence="1 2">LMG 18089</strain>
    </source>
</reference>
<evidence type="ECO:0000313" key="1">
    <source>
        <dbReference type="EMBL" id="VVG71899.1"/>
    </source>
</evidence>
<protein>
    <submittedName>
        <fullName evidence="1">Uncharacterized protein</fullName>
    </submittedName>
</protein>
<proteinExistence type="predicted"/>
<evidence type="ECO:0000313" key="2">
    <source>
        <dbReference type="Proteomes" id="UP000364291"/>
    </source>
</evidence>
<gene>
    <name evidence="1" type="ORF">PAP18089_02889</name>
</gene>
<dbReference type="RefSeq" id="WP_263596757.1">
    <property type="nucleotide sequence ID" value="NZ_CABPSX010000005.1"/>
</dbReference>
<dbReference type="AlphaFoldDB" id="A0A5E5P7Y6"/>
<dbReference type="EMBL" id="CABPSX010000005">
    <property type="protein sequence ID" value="VVG71899.1"/>
    <property type="molecule type" value="Genomic_DNA"/>
</dbReference>
<name>A0A5E5P7Y6_9BURK</name>
<organism evidence="1 2">
    <name type="scientific">Pandoraea apista</name>
    <dbReference type="NCBI Taxonomy" id="93218"/>
    <lineage>
        <taxon>Bacteria</taxon>
        <taxon>Pseudomonadati</taxon>
        <taxon>Pseudomonadota</taxon>
        <taxon>Betaproteobacteria</taxon>
        <taxon>Burkholderiales</taxon>
        <taxon>Burkholderiaceae</taxon>
        <taxon>Pandoraea</taxon>
    </lineage>
</organism>
<accession>A0A5E5P7Y6</accession>
<sequence length="40" mass="4563">MWRQSGKLDALAIKRELPHIMRGRVTRQERLRMVSSAAGG</sequence>
<dbReference type="Proteomes" id="UP000364291">
    <property type="component" value="Unassembled WGS sequence"/>
</dbReference>